<feature type="domain" description="Inosine/uridine-preferring nucleoside hydrolase" evidence="4">
    <location>
        <begin position="122"/>
        <end position="433"/>
    </location>
</feature>
<evidence type="ECO:0000256" key="2">
    <source>
        <dbReference type="ARBA" id="ARBA00022801"/>
    </source>
</evidence>
<reference evidence="5" key="1">
    <citation type="submission" date="2021-01" db="EMBL/GenBank/DDBJ databases">
        <authorList>
            <person name="Corre E."/>
            <person name="Pelletier E."/>
            <person name="Niang G."/>
            <person name="Scheremetjew M."/>
            <person name="Finn R."/>
            <person name="Kale V."/>
            <person name="Holt S."/>
            <person name="Cochrane G."/>
            <person name="Meng A."/>
            <person name="Brown T."/>
            <person name="Cohen L."/>
        </authorList>
    </citation>
    <scope>NUCLEOTIDE SEQUENCE</scope>
    <source>
        <strain evidence="5">GSO104</strain>
    </source>
</reference>
<proteinExistence type="inferred from homology"/>
<accession>A0A7S4S041</accession>
<dbReference type="InterPro" id="IPR023186">
    <property type="entry name" value="IUNH"/>
</dbReference>
<name>A0A7S4S041_9STRA</name>
<gene>
    <name evidence="5" type="ORF">DBRI00130_LOCUS27081</name>
</gene>
<organism evidence="5">
    <name type="scientific">Ditylum brightwellii</name>
    <dbReference type="NCBI Taxonomy" id="49249"/>
    <lineage>
        <taxon>Eukaryota</taxon>
        <taxon>Sar</taxon>
        <taxon>Stramenopiles</taxon>
        <taxon>Ochrophyta</taxon>
        <taxon>Bacillariophyta</taxon>
        <taxon>Mediophyceae</taxon>
        <taxon>Lithodesmiophycidae</taxon>
        <taxon>Lithodesmiales</taxon>
        <taxon>Lithodesmiaceae</taxon>
        <taxon>Ditylum</taxon>
    </lineage>
</organism>
<comment type="similarity">
    <text evidence="1">Belongs to the IUNH family.</text>
</comment>
<dbReference type="GO" id="GO:0005829">
    <property type="term" value="C:cytosol"/>
    <property type="evidence" value="ECO:0007669"/>
    <property type="project" value="TreeGrafter"/>
</dbReference>
<keyword evidence="2" id="KW-0378">Hydrolase</keyword>
<evidence type="ECO:0000256" key="1">
    <source>
        <dbReference type="ARBA" id="ARBA00009176"/>
    </source>
</evidence>
<evidence type="ECO:0000256" key="3">
    <source>
        <dbReference type="ARBA" id="ARBA00023295"/>
    </source>
</evidence>
<evidence type="ECO:0000313" key="5">
    <source>
        <dbReference type="EMBL" id="CAE4630407.1"/>
    </source>
</evidence>
<dbReference type="GO" id="GO:0006152">
    <property type="term" value="P:purine nucleoside catabolic process"/>
    <property type="evidence" value="ECO:0007669"/>
    <property type="project" value="TreeGrafter"/>
</dbReference>
<sequence>MDTISTIKSMTLNQNVSIKLSNNTTLTGVLRKHMKKSIKILTQENMIEFVDYEDIIEVDVLSQESDKNIENEDENGEEESLKVSSSFIDSKVSSSTVEIKQCANNNRQNKKQLKHRTEKIPVILDIETGDPDDILTLMFAACHPNVDLKAVTVTPGSADQIVLVKLILKELKVANDVRLGAQDWPRNKDKKGCVDLDFYSRFLFPSSDKKKKAGGKRKGGGGKSDKKIISSAIDGMVDVGGVTIASQLIKEVCGKGKDVSVFTGGPLHNLGGALESGAFISRWVAQGGFCGGGVVPPGTSTMKKFEGLTHVQTWNFGGSRDATLLALSSGEIGRRVLIGKNVCHRCQYNDEFDALLKSCLSEMRPSPHKNALQWIDRALSAHYTGNAHGTRHKKLHDPLAFATLLNESVCDLREVEVSVQKNCWGSTLRDETNTFAAVDYSYASFVATLLGK</sequence>
<dbReference type="InterPro" id="IPR036452">
    <property type="entry name" value="Ribo_hydro-like"/>
</dbReference>
<dbReference type="PANTHER" id="PTHR12304">
    <property type="entry name" value="INOSINE-URIDINE PREFERRING NUCLEOSIDE HYDROLASE"/>
    <property type="match status" value="1"/>
</dbReference>
<evidence type="ECO:0000259" key="4">
    <source>
        <dbReference type="Pfam" id="PF01156"/>
    </source>
</evidence>
<dbReference type="EMBL" id="HBNS01034635">
    <property type="protein sequence ID" value="CAE4630407.1"/>
    <property type="molecule type" value="Transcribed_RNA"/>
</dbReference>
<protein>
    <recommendedName>
        <fullName evidence="4">Inosine/uridine-preferring nucleoside hydrolase domain-containing protein</fullName>
    </recommendedName>
</protein>
<dbReference type="AlphaFoldDB" id="A0A7S4S041"/>
<dbReference type="SUPFAM" id="SSF53590">
    <property type="entry name" value="Nucleoside hydrolase"/>
    <property type="match status" value="1"/>
</dbReference>
<dbReference type="InterPro" id="IPR001910">
    <property type="entry name" value="Inosine/uridine_hydrolase_dom"/>
</dbReference>
<dbReference type="GO" id="GO:0008477">
    <property type="term" value="F:purine nucleosidase activity"/>
    <property type="evidence" value="ECO:0007669"/>
    <property type="project" value="TreeGrafter"/>
</dbReference>
<keyword evidence="3" id="KW-0326">Glycosidase</keyword>
<dbReference type="Pfam" id="PF01156">
    <property type="entry name" value="IU_nuc_hydro"/>
    <property type="match status" value="1"/>
</dbReference>
<dbReference type="Gene3D" id="3.90.245.10">
    <property type="entry name" value="Ribonucleoside hydrolase-like"/>
    <property type="match status" value="1"/>
</dbReference>
<dbReference type="PANTHER" id="PTHR12304:SF4">
    <property type="entry name" value="URIDINE NUCLEOSIDASE"/>
    <property type="match status" value="1"/>
</dbReference>